<dbReference type="Proteomes" id="UP001597343">
    <property type="component" value="Unassembled WGS sequence"/>
</dbReference>
<accession>A0ABW5A3C8</accession>
<evidence type="ECO:0000313" key="2">
    <source>
        <dbReference type="EMBL" id="MFD2172094.1"/>
    </source>
</evidence>
<sequence>MSSQVIGMLGLLLGLAGGAFGLFYGRYKARKERGLDERYDEISKRALAVGWKCSFAAMIVLFALVILGVLESAAAAIGIAYLVHLASASFAFVYYQLKL</sequence>
<reference evidence="3" key="1">
    <citation type="journal article" date="2019" name="Int. J. Syst. Evol. Microbiol.">
        <title>The Global Catalogue of Microorganisms (GCM) 10K type strain sequencing project: providing services to taxonomists for standard genome sequencing and annotation.</title>
        <authorList>
            <consortium name="The Broad Institute Genomics Platform"/>
            <consortium name="The Broad Institute Genome Sequencing Center for Infectious Disease"/>
            <person name="Wu L."/>
            <person name="Ma J."/>
        </authorList>
    </citation>
    <scope>NUCLEOTIDE SEQUENCE [LARGE SCALE GENOMIC DNA]</scope>
    <source>
        <strain evidence="3">CGMCC 1.13574</strain>
    </source>
</reference>
<keyword evidence="1" id="KW-0472">Membrane</keyword>
<dbReference type="RefSeq" id="WP_386049443.1">
    <property type="nucleotide sequence ID" value="NZ_JBHUIO010000011.1"/>
</dbReference>
<name>A0ABW5A3C8_9BACL</name>
<evidence type="ECO:0008006" key="4">
    <source>
        <dbReference type="Google" id="ProtNLM"/>
    </source>
</evidence>
<organism evidence="2 3">
    <name type="scientific">Tumebacillus lipolyticus</name>
    <dbReference type="NCBI Taxonomy" id="1280370"/>
    <lineage>
        <taxon>Bacteria</taxon>
        <taxon>Bacillati</taxon>
        <taxon>Bacillota</taxon>
        <taxon>Bacilli</taxon>
        <taxon>Bacillales</taxon>
        <taxon>Alicyclobacillaceae</taxon>
        <taxon>Tumebacillus</taxon>
    </lineage>
</organism>
<proteinExistence type="predicted"/>
<feature type="transmembrane region" description="Helical" evidence="1">
    <location>
        <begin position="73"/>
        <end position="95"/>
    </location>
</feature>
<dbReference type="EMBL" id="JBHUIO010000011">
    <property type="protein sequence ID" value="MFD2172094.1"/>
    <property type="molecule type" value="Genomic_DNA"/>
</dbReference>
<evidence type="ECO:0000313" key="3">
    <source>
        <dbReference type="Proteomes" id="UP001597343"/>
    </source>
</evidence>
<keyword evidence="1" id="KW-0812">Transmembrane</keyword>
<keyword evidence="1" id="KW-1133">Transmembrane helix</keyword>
<keyword evidence="3" id="KW-1185">Reference proteome</keyword>
<gene>
    <name evidence="2" type="ORF">ACFSOY_19185</name>
</gene>
<feature type="transmembrane region" description="Helical" evidence="1">
    <location>
        <begin position="6"/>
        <end position="25"/>
    </location>
</feature>
<comment type="caution">
    <text evidence="2">The sequence shown here is derived from an EMBL/GenBank/DDBJ whole genome shotgun (WGS) entry which is preliminary data.</text>
</comment>
<protein>
    <recommendedName>
        <fullName evidence="4">DUF2178 domain-containing protein</fullName>
    </recommendedName>
</protein>
<evidence type="ECO:0000256" key="1">
    <source>
        <dbReference type="SAM" id="Phobius"/>
    </source>
</evidence>
<feature type="transmembrane region" description="Helical" evidence="1">
    <location>
        <begin position="46"/>
        <end position="67"/>
    </location>
</feature>